<dbReference type="Pfam" id="PF04439">
    <property type="entry name" value="Adenyl_transf"/>
    <property type="match status" value="1"/>
</dbReference>
<evidence type="ECO:0000313" key="1">
    <source>
        <dbReference type="EMBL" id="MBS8263614.1"/>
    </source>
</evidence>
<dbReference type="EMBL" id="QTKX01000001">
    <property type="protein sequence ID" value="MBS8263614.1"/>
    <property type="molecule type" value="Genomic_DNA"/>
</dbReference>
<dbReference type="Gene3D" id="3.30.460.10">
    <property type="entry name" value="Beta Polymerase, domain 2"/>
    <property type="match status" value="1"/>
</dbReference>
<dbReference type="Proteomes" id="UP000761411">
    <property type="component" value="Unassembled WGS sequence"/>
</dbReference>
<dbReference type="InterPro" id="IPR007530">
    <property type="entry name" value="Aminoglycoside_adenylylTfrase"/>
</dbReference>
<dbReference type="Gene3D" id="1.20.120.330">
    <property type="entry name" value="Nucleotidyltransferases domain 2"/>
    <property type="match status" value="1"/>
</dbReference>
<keyword evidence="1" id="KW-0548">Nucleotidyltransferase</keyword>
<dbReference type="SUPFAM" id="SSF81631">
    <property type="entry name" value="PAP/OAS1 substrate-binding domain"/>
    <property type="match status" value="1"/>
</dbReference>
<dbReference type="InterPro" id="IPR043519">
    <property type="entry name" value="NT_sf"/>
</dbReference>
<gene>
    <name evidence="1" type="ORF">DYI25_04045</name>
</gene>
<dbReference type="RefSeq" id="WP_213367167.1">
    <property type="nucleotide sequence ID" value="NZ_QTKX01000001.1"/>
</dbReference>
<reference evidence="1 2" key="1">
    <citation type="journal article" date="2021" name="Microorganisms">
        <title>Bacterial Dimethylsulfoniopropionate Biosynthesis in the East China Sea.</title>
        <authorList>
            <person name="Liu J."/>
            <person name="Zhang Y."/>
            <person name="Liu J."/>
            <person name="Zhong H."/>
            <person name="Williams B.T."/>
            <person name="Zheng Y."/>
            <person name="Curson A.R.J."/>
            <person name="Sun C."/>
            <person name="Sun H."/>
            <person name="Song D."/>
            <person name="Wagner Mackenzie B."/>
            <person name="Bermejo Martinez A."/>
            <person name="Todd J.D."/>
            <person name="Zhang X.H."/>
        </authorList>
    </citation>
    <scope>NUCLEOTIDE SEQUENCE [LARGE SCALE GENOMIC DNA]</scope>
    <source>
        <strain evidence="1 2">ESS08</strain>
    </source>
</reference>
<evidence type="ECO:0000313" key="2">
    <source>
        <dbReference type="Proteomes" id="UP000761411"/>
    </source>
</evidence>
<dbReference type="AlphaFoldDB" id="A0A944CIX1"/>
<name>A0A944CIX1_9BACI</name>
<accession>A0A944CIX1</accession>
<protein>
    <submittedName>
        <fullName evidence="1">Aminoglycoside adenylyltransferase</fullName>
    </submittedName>
</protein>
<organism evidence="1 2">
    <name type="scientific">Mesobacillus boroniphilus</name>
    <dbReference type="NCBI Taxonomy" id="308892"/>
    <lineage>
        <taxon>Bacteria</taxon>
        <taxon>Bacillati</taxon>
        <taxon>Bacillota</taxon>
        <taxon>Bacilli</taxon>
        <taxon>Bacillales</taxon>
        <taxon>Bacillaceae</taxon>
        <taxon>Mesobacillus</taxon>
    </lineage>
</organism>
<comment type="caution">
    <text evidence="1">The sequence shown here is derived from an EMBL/GenBank/DDBJ whole genome shotgun (WGS) entry which is preliminary data.</text>
</comment>
<keyword evidence="1" id="KW-0808">Transferase</keyword>
<dbReference type="SUPFAM" id="SSF81301">
    <property type="entry name" value="Nucleotidyltransferase"/>
    <property type="match status" value="1"/>
</dbReference>
<keyword evidence="2" id="KW-1185">Reference proteome</keyword>
<sequence>MKQEQEMINQLLEWARQNENIRSVLMTSSRANPHAFTDLFTDYDFEIFVKDLDGFTRDDGWLNQFGTLIKKVVLQDGNWRTRLVLYEDGTKIDFQVSTVEFIKHLGAMTELPERYDNGYKVLLDKDEITKGIPAPSYKAYITKKPSAEMFADIINSFWGDTAYVANSLWRDELYFAKYMLDNVLRFNYLQPVIEWYIGVKYDWSVNPNKYGRWFKRYLDSDTWTELEGTYAGAGIEENWEALYRTADLFSGLAQDVGKSLHYPYPFEYEQKMRKYLLKVMSLPQDAKSFT</sequence>
<proteinExistence type="predicted"/>
<dbReference type="GO" id="GO:0016779">
    <property type="term" value="F:nucleotidyltransferase activity"/>
    <property type="evidence" value="ECO:0007669"/>
    <property type="project" value="UniProtKB-KW"/>
</dbReference>